<dbReference type="Gene3D" id="3.80.10.10">
    <property type="entry name" value="Ribonuclease Inhibitor"/>
    <property type="match status" value="1"/>
</dbReference>
<feature type="signal peptide" evidence="2">
    <location>
        <begin position="1"/>
        <end position="32"/>
    </location>
</feature>
<feature type="transmembrane region" description="Helical" evidence="1">
    <location>
        <begin position="342"/>
        <end position="364"/>
    </location>
</feature>
<dbReference type="InterPro" id="IPR032675">
    <property type="entry name" value="LRR_dom_sf"/>
</dbReference>
<dbReference type="InterPro" id="IPR003961">
    <property type="entry name" value="FN3_dom"/>
</dbReference>
<sequence length="422" mass="48371">MIRDFYSAIQRNDNGIAKILSLLLFIFQTCRTENTLECSQLMQNSKCTCYTFEDAVYLDCQDTILKDIKNALKRVSNVHAFSIYDLDGSEEELGPHFIPQGSCIKHIHISRTNIRYIDDETFMPLRKCLESLSILSSKIKFIPQKALSDNVIICRCQKNNTWTWIQDHPKIIKQYTVTCFNDDYPKEKCDLPFIVQLSADKQDDNSVLVTWLIRNRTSVKALHVLYYNEVTFSDVKLKHVDLNSTSTLITDLEPNMNYMACLLTMYDNSVINLLNEDFIGINATDFESNTTTKMNRNIAASLIAQSTASECVTFDTIKKPLLIKTKSSKDYKTSSILNRRTGLIVGCSLGFIVFFVMVTVLLYTKFKERKRIAKSDPAWSEMNDYHSIQSKEDIIQHSTTASTDNILLGMTKNRNVSFDKII</sequence>
<keyword evidence="1" id="KW-0812">Transmembrane</keyword>
<evidence type="ECO:0000256" key="2">
    <source>
        <dbReference type="SAM" id="SignalP"/>
    </source>
</evidence>
<organism evidence="3 4">
    <name type="scientific">Danaus chrysippus</name>
    <name type="common">African queen</name>
    <dbReference type="NCBI Taxonomy" id="151541"/>
    <lineage>
        <taxon>Eukaryota</taxon>
        <taxon>Metazoa</taxon>
        <taxon>Ecdysozoa</taxon>
        <taxon>Arthropoda</taxon>
        <taxon>Hexapoda</taxon>
        <taxon>Insecta</taxon>
        <taxon>Pterygota</taxon>
        <taxon>Neoptera</taxon>
        <taxon>Endopterygota</taxon>
        <taxon>Lepidoptera</taxon>
        <taxon>Glossata</taxon>
        <taxon>Ditrysia</taxon>
        <taxon>Papilionoidea</taxon>
        <taxon>Nymphalidae</taxon>
        <taxon>Danainae</taxon>
        <taxon>Danaini</taxon>
        <taxon>Danaina</taxon>
        <taxon>Danaus</taxon>
        <taxon>Anosia</taxon>
    </lineage>
</organism>
<feature type="chain" id="PRO_5035170852" evidence="2">
    <location>
        <begin position="33"/>
        <end position="422"/>
    </location>
</feature>
<evidence type="ECO:0000256" key="1">
    <source>
        <dbReference type="SAM" id="Phobius"/>
    </source>
</evidence>
<dbReference type="InterPro" id="IPR036116">
    <property type="entry name" value="FN3_sf"/>
</dbReference>
<keyword evidence="1" id="KW-0472">Membrane</keyword>
<evidence type="ECO:0000313" key="3">
    <source>
        <dbReference type="EMBL" id="CAG9559704.1"/>
    </source>
</evidence>
<keyword evidence="2" id="KW-0732">Signal</keyword>
<keyword evidence="1" id="KW-1133">Transmembrane helix</keyword>
<dbReference type="AlphaFoldDB" id="A0A8J2VY99"/>
<dbReference type="OrthoDB" id="10027416at2759"/>
<evidence type="ECO:0000313" key="4">
    <source>
        <dbReference type="Proteomes" id="UP000789524"/>
    </source>
</evidence>
<proteinExistence type="predicted"/>
<dbReference type="CDD" id="cd00063">
    <property type="entry name" value="FN3"/>
    <property type="match status" value="1"/>
</dbReference>
<dbReference type="SUPFAM" id="SSF49265">
    <property type="entry name" value="Fibronectin type III"/>
    <property type="match status" value="1"/>
</dbReference>
<protein>
    <submittedName>
        <fullName evidence="3">(African queen) hypothetical protein</fullName>
    </submittedName>
</protein>
<name>A0A8J2VY99_9NEOP</name>
<reference evidence="3" key="1">
    <citation type="submission" date="2021-09" db="EMBL/GenBank/DDBJ databases">
        <authorList>
            <person name="Martin H S."/>
        </authorList>
    </citation>
    <scope>NUCLEOTIDE SEQUENCE</scope>
</reference>
<dbReference type="SUPFAM" id="SSF52058">
    <property type="entry name" value="L domain-like"/>
    <property type="match status" value="1"/>
</dbReference>
<keyword evidence="4" id="KW-1185">Reference proteome</keyword>
<dbReference type="Proteomes" id="UP000789524">
    <property type="component" value="Unassembled WGS sequence"/>
</dbReference>
<comment type="caution">
    <text evidence="3">The sequence shown here is derived from an EMBL/GenBank/DDBJ whole genome shotgun (WGS) entry which is preliminary data.</text>
</comment>
<gene>
    <name evidence="3" type="ORF">DCHRY22_LOCUS1518</name>
</gene>
<dbReference type="EMBL" id="CAKASE010000044">
    <property type="protein sequence ID" value="CAG9559704.1"/>
    <property type="molecule type" value="Genomic_DNA"/>
</dbReference>
<accession>A0A8J2VY99</accession>